<feature type="transmembrane region" description="Helical" evidence="4">
    <location>
        <begin position="71"/>
        <end position="93"/>
    </location>
</feature>
<comment type="function">
    <text evidence="1">Transports S-adenosylmethionine.</text>
</comment>
<dbReference type="Proteomes" id="UP000033358">
    <property type="component" value="Unassembled WGS sequence"/>
</dbReference>
<dbReference type="Pfam" id="PF00892">
    <property type="entry name" value="EamA"/>
    <property type="match status" value="2"/>
</dbReference>
<organism evidence="6 7">
    <name type="scientific">Candidatus Arcanibacter lacustris</name>
    <dbReference type="NCBI Taxonomy" id="1607817"/>
    <lineage>
        <taxon>Bacteria</taxon>
        <taxon>Pseudomonadati</taxon>
        <taxon>Pseudomonadota</taxon>
        <taxon>Alphaproteobacteria</taxon>
        <taxon>Rickettsiales</taxon>
        <taxon>Candidatus Arcanibacter</taxon>
    </lineage>
</organism>
<keyword evidence="4" id="KW-1133">Transmembrane helix</keyword>
<dbReference type="AlphaFoldDB" id="A0A0F5MPR9"/>
<evidence type="ECO:0000256" key="4">
    <source>
        <dbReference type="SAM" id="Phobius"/>
    </source>
</evidence>
<dbReference type="EMBL" id="JYHA01000031">
    <property type="protein sequence ID" value="KKB96676.1"/>
    <property type="molecule type" value="Genomic_DNA"/>
</dbReference>
<dbReference type="PANTHER" id="PTHR22911">
    <property type="entry name" value="ACYL-MALONYL CONDENSING ENZYME-RELATED"/>
    <property type="match status" value="1"/>
</dbReference>
<dbReference type="Gene3D" id="1.10.3730.20">
    <property type="match status" value="1"/>
</dbReference>
<protein>
    <recommendedName>
        <fullName evidence="2">S-adenosylmethionine uptake transporter</fullName>
    </recommendedName>
</protein>
<evidence type="ECO:0000313" key="6">
    <source>
        <dbReference type="EMBL" id="KKB96676.1"/>
    </source>
</evidence>
<dbReference type="InterPro" id="IPR000620">
    <property type="entry name" value="EamA_dom"/>
</dbReference>
<dbReference type="GO" id="GO:0016020">
    <property type="term" value="C:membrane"/>
    <property type="evidence" value="ECO:0007669"/>
    <property type="project" value="InterPro"/>
</dbReference>
<sequence length="294" mass="33158">MSSYSNKFKGTFYGIISAFSFAASGTIAKKILQANFSVSNLLLWRYGIATIVVALVVYLKRDKLNFDKKALLKAFYSAAFFYSISTFCYFKSFEYIDTGLASAICFSHSLFVTLYVWIFDKQKLKPSYFIAFTSIVIGLIFLFQINEESRFNIQGILIALCSGLLYSFYIIANRNKASHLDPLLSSLMLFCGNVVIFLILSLREGAISYPTDLALWIKIIAMGSICTILPIYFLLKALRYINASDVTILSILRPVFVILLGMIFLNETLNNYKMIGITLILAGGLFSQLDKFKK</sequence>
<feature type="transmembrane region" description="Helical" evidence="4">
    <location>
        <begin position="246"/>
        <end position="265"/>
    </location>
</feature>
<evidence type="ECO:0000256" key="3">
    <source>
        <dbReference type="ARBA" id="ARBA00022970"/>
    </source>
</evidence>
<accession>A0A0F5MPR9</accession>
<dbReference type="PANTHER" id="PTHR22911:SF137">
    <property type="entry name" value="SOLUTE CARRIER FAMILY 35 MEMBER G2-RELATED"/>
    <property type="match status" value="1"/>
</dbReference>
<dbReference type="InterPro" id="IPR037185">
    <property type="entry name" value="EmrE-like"/>
</dbReference>
<keyword evidence="4" id="KW-0812">Transmembrane</keyword>
<name>A0A0F5MPR9_9RICK</name>
<keyword evidence="7" id="KW-1185">Reference proteome</keyword>
<reference evidence="6 7" key="1">
    <citation type="submission" date="2015-02" db="EMBL/GenBank/DDBJ databases">
        <title>Single cell genomics of a rare environmental alphaproteobacterium provides unique insights into Rickettsiaceae evolution.</title>
        <authorList>
            <person name="Martijn J."/>
            <person name="Schulz F."/>
            <person name="Zaremba-Niedzwiedzka K."/>
            <person name="Viklund J."/>
            <person name="Stepanauskas R."/>
            <person name="Andersson S.G.E."/>
            <person name="Horn M."/>
            <person name="Guy L."/>
            <person name="Ettema T.J.G."/>
        </authorList>
    </citation>
    <scope>NUCLEOTIDE SEQUENCE [LARGE SCALE GENOMIC DNA]</scope>
    <source>
        <strain evidence="6 7">SCGC AAA041-L04</strain>
    </source>
</reference>
<keyword evidence="3" id="KW-0029">Amino-acid transport</keyword>
<feature type="transmembrane region" description="Helical" evidence="4">
    <location>
        <begin position="43"/>
        <end position="59"/>
    </location>
</feature>
<evidence type="ECO:0000259" key="5">
    <source>
        <dbReference type="Pfam" id="PF00892"/>
    </source>
</evidence>
<keyword evidence="3" id="KW-0813">Transport</keyword>
<comment type="caution">
    <text evidence="6">The sequence shown here is derived from an EMBL/GenBank/DDBJ whole genome shotgun (WGS) entry which is preliminary data.</text>
</comment>
<feature type="transmembrane region" description="Helical" evidence="4">
    <location>
        <begin position="99"/>
        <end position="119"/>
    </location>
</feature>
<evidence type="ECO:0000256" key="2">
    <source>
        <dbReference type="ARBA" id="ARBA00019341"/>
    </source>
</evidence>
<feature type="domain" description="EamA" evidence="5">
    <location>
        <begin position="9"/>
        <end position="143"/>
    </location>
</feature>
<feature type="domain" description="EamA" evidence="5">
    <location>
        <begin position="155"/>
        <end position="285"/>
    </location>
</feature>
<feature type="transmembrane region" description="Helical" evidence="4">
    <location>
        <begin position="183"/>
        <end position="202"/>
    </location>
</feature>
<proteinExistence type="predicted"/>
<feature type="transmembrane region" description="Helical" evidence="4">
    <location>
        <begin position="214"/>
        <end position="234"/>
    </location>
</feature>
<evidence type="ECO:0000256" key="1">
    <source>
        <dbReference type="ARBA" id="ARBA00004028"/>
    </source>
</evidence>
<feature type="transmembrane region" description="Helical" evidence="4">
    <location>
        <begin position="12"/>
        <end position="31"/>
    </location>
</feature>
<feature type="transmembrane region" description="Helical" evidence="4">
    <location>
        <begin position="126"/>
        <end position="145"/>
    </location>
</feature>
<evidence type="ECO:0000313" key="7">
    <source>
        <dbReference type="Proteomes" id="UP000033358"/>
    </source>
</evidence>
<keyword evidence="4" id="KW-0472">Membrane</keyword>
<dbReference type="SUPFAM" id="SSF103481">
    <property type="entry name" value="Multidrug resistance efflux transporter EmrE"/>
    <property type="match status" value="2"/>
</dbReference>
<feature type="transmembrane region" description="Helical" evidence="4">
    <location>
        <begin position="151"/>
        <end position="171"/>
    </location>
</feature>
<gene>
    <name evidence="6" type="primary">rhtA</name>
    <name evidence="6" type="ORF">SZ25_00232</name>
</gene>